<name>A0A818AQI1_9BILA</name>
<feature type="transmembrane region" description="Helical" evidence="1">
    <location>
        <begin position="187"/>
        <end position="208"/>
    </location>
</feature>
<proteinExistence type="predicted"/>
<keyword evidence="1" id="KW-1133">Transmembrane helix</keyword>
<reference evidence="2" key="1">
    <citation type="submission" date="2021-02" db="EMBL/GenBank/DDBJ databases">
        <authorList>
            <person name="Nowell W R."/>
        </authorList>
    </citation>
    <scope>NUCLEOTIDE SEQUENCE</scope>
</reference>
<feature type="transmembrane region" description="Helical" evidence="1">
    <location>
        <begin position="55"/>
        <end position="75"/>
    </location>
</feature>
<feature type="transmembrane region" description="Helical" evidence="1">
    <location>
        <begin position="160"/>
        <end position="181"/>
    </location>
</feature>
<dbReference type="EMBL" id="CAJNYV010001218">
    <property type="protein sequence ID" value="CAF3410244.1"/>
    <property type="molecule type" value="Genomic_DNA"/>
</dbReference>
<accession>A0A818AQI1</accession>
<evidence type="ECO:0000256" key="1">
    <source>
        <dbReference type="SAM" id="Phobius"/>
    </source>
</evidence>
<evidence type="ECO:0000313" key="3">
    <source>
        <dbReference type="Proteomes" id="UP000663865"/>
    </source>
</evidence>
<protein>
    <submittedName>
        <fullName evidence="2">Uncharacterized protein</fullName>
    </submittedName>
</protein>
<organism evidence="2 3">
    <name type="scientific">Rotaria socialis</name>
    <dbReference type="NCBI Taxonomy" id="392032"/>
    <lineage>
        <taxon>Eukaryota</taxon>
        <taxon>Metazoa</taxon>
        <taxon>Spiralia</taxon>
        <taxon>Gnathifera</taxon>
        <taxon>Rotifera</taxon>
        <taxon>Eurotatoria</taxon>
        <taxon>Bdelloidea</taxon>
        <taxon>Philodinida</taxon>
        <taxon>Philodinidae</taxon>
        <taxon>Rotaria</taxon>
    </lineage>
</organism>
<sequence length="232" mass="26542">MTRARALIWYWSLSILPFTAIVTFILTLTVCSKILNNISPLGTHPPISLLAIGPAYYYFVCGFILLLSQFLIIVIGRVQFLCQYQSIIRYGLIYAIHAVAFVSCVFFLIMTVVSHDIHPYLHFIGAFGMFILISVYCIFHTFVVFYLYVHRSKAPEHSNVILPLWFLACTVLLVIFFVVWIETHQSIPQYIAAGMPFLYFVGFVPQFWKQATMAKQTYCAPGSMHDPSEITI</sequence>
<feature type="transmembrane region" description="Helical" evidence="1">
    <location>
        <begin position="7"/>
        <end position="35"/>
    </location>
</feature>
<comment type="caution">
    <text evidence="2">The sequence shown here is derived from an EMBL/GenBank/DDBJ whole genome shotgun (WGS) entry which is preliminary data.</text>
</comment>
<feature type="transmembrane region" description="Helical" evidence="1">
    <location>
        <begin position="120"/>
        <end position="148"/>
    </location>
</feature>
<evidence type="ECO:0000313" key="2">
    <source>
        <dbReference type="EMBL" id="CAF3410244.1"/>
    </source>
</evidence>
<keyword evidence="1" id="KW-0812">Transmembrane</keyword>
<gene>
    <name evidence="2" type="ORF">KIK155_LOCUS8962</name>
</gene>
<dbReference type="Proteomes" id="UP000663865">
    <property type="component" value="Unassembled WGS sequence"/>
</dbReference>
<keyword evidence="1" id="KW-0472">Membrane</keyword>
<feature type="transmembrane region" description="Helical" evidence="1">
    <location>
        <begin position="87"/>
        <end position="114"/>
    </location>
</feature>
<dbReference type="AlphaFoldDB" id="A0A818AQI1"/>